<proteinExistence type="predicted"/>
<feature type="compositionally biased region" description="Low complexity" evidence="1">
    <location>
        <begin position="39"/>
        <end position="50"/>
    </location>
</feature>
<protein>
    <recommendedName>
        <fullName evidence="4">OAR domain-containing protein</fullName>
    </recommendedName>
</protein>
<dbReference type="Proteomes" id="UP000762676">
    <property type="component" value="Unassembled WGS sequence"/>
</dbReference>
<evidence type="ECO:0000313" key="3">
    <source>
        <dbReference type="Proteomes" id="UP000762676"/>
    </source>
</evidence>
<organism evidence="2 3">
    <name type="scientific">Elysia marginata</name>
    <dbReference type="NCBI Taxonomy" id="1093978"/>
    <lineage>
        <taxon>Eukaryota</taxon>
        <taxon>Metazoa</taxon>
        <taxon>Spiralia</taxon>
        <taxon>Lophotrochozoa</taxon>
        <taxon>Mollusca</taxon>
        <taxon>Gastropoda</taxon>
        <taxon>Heterobranchia</taxon>
        <taxon>Euthyneura</taxon>
        <taxon>Panpulmonata</taxon>
        <taxon>Sacoglossa</taxon>
        <taxon>Placobranchoidea</taxon>
        <taxon>Plakobranchidae</taxon>
        <taxon>Elysia</taxon>
    </lineage>
</organism>
<feature type="non-terminal residue" evidence="2">
    <location>
        <position position="1"/>
    </location>
</feature>
<feature type="compositionally biased region" description="Low complexity" evidence="1">
    <location>
        <begin position="56"/>
        <end position="71"/>
    </location>
</feature>
<keyword evidence="3" id="KW-1185">Reference proteome</keyword>
<sequence length="71" mass="7423">SVSTLCVSVCLGQMRPGPVLRAAPLVARDNVMPDHVTTAAVSRRSGQARQARQRLAEAVTSRTAAAAAQTH</sequence>
<gene>
    <name evidence="2" type="ORF">ElyMa_000824700</name>
</gene>
<dbReference type="AlphaFoldDB" id="A0AAV4GYR3"/>
<accession>A0AAV4GYR3</accession>
<name>A0AAV4GYR3_9GAST</name>
<evidence type="ECO:0000256" key="1">
    <source>
        <dbReference type="SAM" id="MobiDB-lite"/>
    </source>
</evidence>
<evidence type="ECO:0000313" key="2">
    <source>
        <dbReference type="EMBL" id="GFR90688.1"/>
    </source>
</evidence>
<dbReference type="EMBL" id="BMAT01001697">
    <property type="protein sequence ID" value="GFR90688.1"/>
    <property type="molecule type" value="Genomic_DNA"/>
</dbReference>
<feature type="region of interest" description="Disordered" evidence="1">
    <location>
        <begin position="39"/>
        <end position="71"/>
    </location>
</feature>
<evidence type="ECO:0008006" key="4">
    <source>
        <dbReference type="Google" id="ProtNLM"/>
    </source>
</evidence>
<comment type="caution">
    <text evidence="2">The sequence shown here is derived from an EMBL/GenBank/DDBJ whole genome shotgun (WGS) entry which is preliminary data.</text>
</comment>
<reference evidence="2 3" key="1">
    <citation type="journal article" date="2021" name="Elife">
        <title>Chloroplast acquisition without the gene transfer in kleptoplastic sea slugs, Plakobranchus ocellatus.</title>
        <authorList>
            <person name="Maeda T."/>
            <person name="Takahashi S."/>
            <person name="Yoshida T."/>
            <person name="Shimamura S."/>
            <person name="Takaki Y."/>
            <person name="Nagai Y."/>
            <person name="Toyoda A."/>
            <person name="Suzuki Y."/>
            <person name="Arimoto A."/>
            <person name="Ishii H."/>
            <person name="Satoh N."/>
            <person name="Nishiyama T."/>
            <person name="Hasebe M."/>
            <person name="Maruyama T."/>
            <person name="Minagawa J."/>
            <person name="Obokata J."/>
            <person name="Shigenobu S."/>
        </authorList>
    </citation>
    <scope>NUCLEOTIDE SEQUENCE [LARGE SCALE GENOMIC DNA]</scope>
</reference>